<dbReference type="GO" id="GO:0003682">
    <property type="term" value="F:chromatin binding"/>
    <property type="evidence" value="ECO:0007669"/>
    <property type="project" value="TreeGrafter"/>
</dbReference>
<accession>A0AAN6FDV4</accession>
<evidence type="ECO:0000256" key="5">
    <source>
        <dbReference type="ARBA" id="ARBA00022840"/>
    </source>
</evidence>
<evidence type="ECO:0000259" key="9">
    <source>
        <dbReference type="SMART" id="SM00382"/>
    </source>
</evidence>
<dbReference type="PROSITE" id="PS00674">
    <property type="entry name" value="AAA"/>
    <property type="match status" value="1"/>
</dbReference>
<dbReference type="Proteomes" id="UP001168146">
    <property type="component" value="Unassembled WGS sequence"/>
</dbReference>
<keyword evidence="5" id="KW-0067">ATP-binding</keyword>
<dbReference type="Gene3D" id="3.40.50.300">
    <property type="entry name" value="P-loop containing nucleotide triphosphate hydrolases"/>
    <property type="match status" value="2"/>
</dbReference>
<sequence>MASSRKRKFERAEDLVRSDPEDEDFRETSLPRPRTRPQARSAKAKTATRKPAKRRRDRYGGSDDDIEATSDEQSEEEEFIAPSEEEEEVLEHNPKTGRGVRSVAKKVASYEVPSEDDLDIEDAASEPTKPTLPARDKRSQAALKKPSLVVKLKLASKMSGRSMRPRTGSKSLGKREPTPAEQRGMGIRKSSRISRDDEAPLVALSDSGKHEQVTRAGSATPEPPSTRRPTRASKGLKKPPSAIMEASQENSQAAQLATQENLDAELHVPAGQAESEALVQRTSPEKDEAEEEIQMELVNEDEQVVQESMNDDDDEDEAPVNKGGRALRLRKASTPPTSQPSRTTRRSTRARKPGVEQSSDFDPGAEGDAEADMDENVSESDERLKPRGGSSNGESRNGRRSGRLAGKTASQRSRSRRHGSEEAEDDLDPEEVADEAADLEEDHRRNKRSRRQPAAARSEIAFEPNLRNRGKKVDYRVIRPELLLPMDDDDAPGAAAMTPQRNRRTGGGAGTYRSLFSTFGPFGGAGGPPPVFGGPEGAGATAGVDSDSSDDEVRGGQHGMGGTVGMTPTSAFPKPFVPQTLINDPIQGPGGGPPGLGKVKDRKALADADPLGIDPNVSFDGVGGLGDQIDRLKEMVALPLLYPEVFQRFHVTPPRGVLFHGPPGTGKTLLARALASSVSSHGKKVTFYMRKGADALSKWVGEAEKQLRLLFEEARKNQPSIIFFDEIDGLAPVRSSKQEQIHASIVATLLALMDGMDGRGQVIVIGATNRPDSVDPALRRPGRFDREFYFPLPDQPARRAIIDINTKGWDPPLQPAFSDQLAEITRGYSGADIRALCTEAALNAVQGTFPQIYSSDQKLVIDPSLIKVLPKDFMISVNKLVPSSERSAASGAVALKKDVEPLLQRPLVELTTRLDEAIPRKRKATALEEAQFDDRDDEHGFERETMQRQFESARVFRPRLLIHGVQGMGQQYLGAALLSKLEGVHVQNFDMATLMKDSTRSPEAAIVQLFEEVKRHKPSVIYLPNVDVWYHTLSDSAIRTFTGLLRSLPPTDPVLVLGVMDRDLSDEMEMDELEKRLSKKMLQDLFNYSGKNRYCLARPDNAARREFYQQVIDLISKPPSEFPEPEQRKRRKLVELPVAAVHEVVRDGSTKEEQKAQKRKDRLTLNMLKLHIQTVMDQIKIKYKKFRTPVVDEATISYLYDEQNPELITTDLSEEQRQQQQLFRPYELEKDEKGVPGLREVASGKFYYNLEIVTIEKRLSNGYYKRPKDYLADIKRLAKDAKTSGDADRTLKANEMLANVDVDMSTLEQSQPVLVAECEAVYQREVERERERMQKVREAERNGETVPKIVPNVPPPNASKTTTETSGPVMLGQEIPGRPELFPFTPGRVPGPSSSINLWSTTNGSHPSHQTNGSTVPPRPREDSEMLDTGSQHELYETSQREPHITPSQGGTQGQRSQKGALTHVAHGSQLDQYHNSASTTTSGKKTSDRSSGPYSIGTQYSNGVRGDHPDFSMMATAGHGGSQILSLPDTQPHDDVPLSQPSQSSQPQQQAMAPPAAPPAHTLHPRQSSIVSILNNSNDSEAGPGAAQQEPSRSAINRLILDPKGLHELHEQLVERSSGFSVEQLEQVNAQLMDVLWKTRGNWNRTQVLMGVKDAFNETARDIEACQKIAGPSQPK</sequence>
<feature type="compositionally biased region" description="Acidic residues" evidence="8">
    <location>
        <begin position="363"/>
        <end position="379"/>
    </location>
</feature>
<keyword evidence="7" id="KW-0539">Nucleus</keyword>
<dbReference type="InterPro" id="IPR003960">
    <property type="entry name" value="ATPase_AAA_CS"/>
</dbReference>
<keyword evidence="6" id="KW-0103">Bromodomain</keyword>
<gene>
    <name evidence="10" type="primary">YTA7_3</name>
    <name evidence="10" type="ORF">LTR82_012376</name>
</gene>
<feature type="compositionally biased region" description="Polar residues" evidence="8">
    <location>
        <begin position="1392"/>
        <end position="1415"/>
    </location>
</feature>
<evidence type="ECO:0000256" key="8">
    <source>
        <dbReference type="SAM" id="MobiDB-lite"/>
    </source>
</evidence>
<dbReference type="SMART" id="SM00382">
    <property type="entry name" value="AAA"/>
    <property type="match status" value="1"/>
</dbReference>
<keyword evidence="3" id="KW-0547">Nucleotide-binding</keyword>
<dbReference type="InterPro" id="IPR045199">
    <property type="entry name" value="ATAD2-like"/>
</dbReference>
<dbReference type="FunFam" id="3.40.50.300:FF:001218">
    <property type="entry name" value="AAA family ATPase, putative"/>
    <property type="match status" value="1"/>
</dbReference>
<feature type="region of interest" description="Disordered" evidence="8">
    <location>
        <begin position="1"/>
        <end position="472"/>
    </location>
</feature>
<dbReference type="SUPFAM" id="SSF52540">
    <property type="entry name" value="P-loop containing nucleoside triphosphate hydrolases"/>
    <property type="match status" value="2"/>
</dbReference>
<feature type="compositionally biased region" description="Acidic residues" evidence="8">
    <location>
        <begin position="62"/>
        <end position="89"/>
    </location>
</feature>
<dbReference type="PANTHER" id="PTHR23069">
    <property type="entry name" value="AAA DOMAIN-CONTAINING"/>
    <property type="match status" value="1"/>
</dbReference>
<organism evidence="10 11">
    <name type="scientific">Friedmanniomyces endolithicus</name>
    <dbReference type="NCBI Taxonomy" id="329885"/>
    <lineage>
        <taxon>Eukaryota</taxon>
        <taxon>Fungi</taxon>
        <taxon>Dikarya</taxon>
        <taxon>Ascomycota</taxon>
        <taxon>Pezizomycotina</taxon>
        <taxon>Dothideomycetes</taxon>
        <taxon>Dothideomycetidae</taxon>
        <taxon>Mycosphaerellales</taxon>
        <taxon>Teratosphaeriaceae</taxon>
        <taxon>Friedmanniomyces</taxon>
    </lineage>
</organism>
<feature type="region of interest" description="Disordered" evidence="8">
    <location>
        <begin position="489"/>
        <end position="508"/>
    </location>
</feature>
<dbReference type="InterPro" id="IPR041569">
    <property type="entry name" value="AAA_lid_3"/>
</dbReference>
<name>A0AAN6FDV4_9PEZI</name>
<evidence type="ECO:0000256" key="2">
    <source>
        <dbReference type="ARBA" id="ARBA00006914"/>
    </source>
</evidence>
<protein>
    <submittedName>
        <fullName evidence="10">TAT-binding protein-like protein 7, AAA ATPase</fullName>
    </submittedName>
</protein>
<comment type="subcellular location">
    <subcellularLocation>
        <location evidence="1">Nucleus</location>
    </subcellularLocation>
</comment>
<feature type="compositionally biased region" description="Polar residues" evidence="8">
    <location>
        <begin position="247"/>
        <end position="261"/>
    </location>
</feature>
<dbReference type="GO" id="GO:0005634">
    <property type="term" value="C:nucleus"/>
    <property type="evidence" value="ECO:0007669"/>
    <property type="project" value="UniProtKB-SubCell"/>
</dbReference>
<dbReference type="GO" id="GO:0005524">
    <property type="term" value="F:ATP binding"/>
    <property type="evidence" value="ECO:0007669"/>
    <property type="project" value="UniProtKB-KW"/>
</dbReference>
<feature type="region of interest" description="Disordered" evidence="8">
    <location>
        <begin position="535"/>
        <end position="557"/>
    </location>
</feature>
<comment type="similarity">
    <text evidence="2">Belongs to the AAA ATPase family.</text>
</comment>
<dbReference type="Pfam" id="PF00004">
    <property type="entry name" value="AAA"/>
    <property type="match status" value="1"/>
</dbReference>
<reference evidence="10" key="1">
    <citation type="submission" date="2021-12" db="EMBL/GenBank/DDBJ databases">
        <title>Black yeast isolated from Biological Soil Crust.</title>
        <authorList>
            <person name="Kurbessoian T."/>
        </authorList>
    </citation>
    <scope>NUCLEOTIDE SEQUENCE</scope>
    <source>
        <strain evidence="10">CCFEE 5208</strain>
    </source>
</reference>
<dbReference type="GO" id="GO:0006337">
    <property type="term" value="P:nucleosome disassembly"/>
    <property type="evidence" value="ECO:0007669"/>
    <property type="project" value="TreeGrafter"/>
</dbReference>
<dbReference type="GO" id="GO:0016887">
    <property type="term" value="F:ATP hydrolysis activity"/>
    <property type="evidence" value="ECO:0007669"/>
    <property type="project" value="InterPro"/>
</dbReference>
<proteinExistence type="inferred from homology"/>
<feature type="compositionally biased region" description="Acidic residues" evidence="8">
    <location>
        <begin position="422"/>
        <end position="440"/>
    </location>
</feature>
<evidence type="ECO:0000313" key="10">
    <source>
        <dbReference type="EMBL" id="KAK0316083.1"/>
    </source>
</evidence>
<feature type="compositionally biased region" description="Basic and acidic residues" evidence="8">
    <location>
        <begin position="10"/>
        <end position="19"/>
    </location>
</feature>
<dbReference type="FunFam" id="3.40.50.300:FF:000061">
    <property type="entry name" value="ATPase family, AAA domain-containing 2"/>
    <property type="match status" value="1"/>
</dbReference>
<feature type="compositionally biased region" description="Low complexity" evidence="8">
    <location>
        <begin position="1540"/>
        <end position="1555"/>
    </location>
</feature>
<keyword evidence="4" id="KW-0378">Hydrolase</keyword>
<dbReference type="InterPro" id="IPR003959">
    <property type="entry name" value="ATPase_AAA_core"/>
</dbReference>
<feature type="compositionally biased region" description="Basic residues" evidence="8">
    <location>
        <begin position="33"/>
        <end position="57"/>
    </location>
</feature>
<dbReference type="Pfam" id="PF17862">
    <property type="entry name" value="AAA_lid_3"/>
    <property type="match status" value="1"/>
</dbReference>
<feature type="compositionally biased region" description="Low complexity" evidence="8">
    <location>
        <begin position="333"/>
        <end position="342"/>
    </location>
</feature>
<evidence type="ECO:0000256" key="7">
    <source>
        <dbReference type="ARBA" id="ARBA00023242"/>
    </source>
</evidence>
<evidence type="ECO:0000256" key="1">
    <source>
        <dbReference type="ARBA" id="ARBA00004123"/>
    </source>
</evidence>
<feature type="compositionally biased region" description="Polar residues" evidence="8">
    <location>
        <begin position="1446"/>
        <end position="1460"/>
    </location>
</feature>
<feature type="compositionally biased region" description="Basic and acidic residues" evidence="8">
    <location>
        <begin position="1434"/>
        <end position="1444"/>
    </location>
</feature>
<dbReference type="GO" id="GO:0042393">
    <property type="term" value="F:histone binding"/>
    <property type="evidence" value="ECO:0007669"/>
    <property type="project" value="TreeGrafter"/>
</dbReference>
<dbReference type="GO" id="GO:0006334">
    <property type="term" value="P:nucleosome assembly"/>
    <property type="evidence" value="ECO:0007669"/>
    <property type="project" value="TreeGrafter"/>
</dbReference>
<evidence type="ECO:0000256" key="3">
    <source>
        <dbReference type="ARBA" id="ARBA00022741"/>
    </source>
</evidence>
<dbReference type="PANTHER" id="PTHR23069:SF0">
    <property type="entry name" value="TAT-BINDING HOMOLOG 7"/>
    <property type="match status" value="1"/>
</dbReference>
<feature type="compositionally biased region" description="Acidic residues" evidence="8">
    <location>
        <begin position="113"/>
        <end position="124"/>
    </location>
</feature>
<feature type="compositionally biased region" description="Acidic residues" evidence="8">
    <location>
        <begin position="287"/>
        <end position="318"/>
    </location>
</feature>
<feature type="domain" description="AAA+ ATPase" evidence="9">
    <location>
        <begin position="653"/>
        <end position="794"/>
    </location>
</feature>
<evidence type="ECO:0000256" key="6">
    <source>
        <dbReference type="ARBA" id="ARBA00023117"/>
    </source>
</evidence>
<evidence type="ECO:0000313" key="11">
    <source>
        <dbReference type="Proteomes" id="UP001168146"/>
    </source>
</evidence>
<dbReference type="CDD" id="cd05491">
    <property type="entry name" value="Bromo_TBP7_like"/>
    <property type="match status" value="1"/>
</dbReference>
<dbReference type="InterPro" id="IPR003593">
    <property type="entry name" value="AAA+_ATPase"/>
</dbReference>
<feature type="compositionally biased region" description="Basic residues" evidence="8">
    <location>
        <begin position="228"/>
        <end position="237"/>
    </location>
</feature>
<evidence type="ECO:0000256" key="4">
    <source>
        <dbReference type="ARBA" id="ARBA00022801"/>
    </source>
</evidence>
<feature type="compositionally biased region" description="Basic residues" evidence="8">
    <location>
        <begin position="343"/>
        <end position="352"/>
    </location>
</feature>
<dbReference type="EMBL" id="JASUXU010000049">
    <property type="protein sequence ID" value="KAK0316083.1"/>
    <property type="molecule type" value="Genomic_DNA"/>
</dbReference>
<dbReference type="Gene3D" id="1.10.8.60">
    <property type="match status" value="1"/>
</dbReference>
<feature type="compositionally biased region" description="Low complexity" evidence="8">
    <location>
        <begin position="1477"/>
        <end position="1493"/>
    </location>
</feature>
<feature type="compositionally biased region" description="Low complexity" evidence="8">
    <location>
        <begin position="141"/>
        <end position="157"/>
    </location>
</feature>
<feature type="region of interest" description="Disordered" evidence="8">
    <location>
        <begin position="1337"/>
        <end position="1565"/>
    </location>
</feature>
<dbReference type="GO" id="GO:0045815">
    <property type="term" value="P:transcription initiation-coupled chromatin remodeling"/>
    <property type="evidence" value="ECO:0007669"/>
    <property type="project" value="TreeGrafter"/>
</dbReference>
<dbReference type="InterPro" id="IPR027417">
    <property type="entry name" value="P-loop_NTPase"/>
</dbReference>
<comment type="caution">
    <text evidence="10">The sequence shown here is derived from an EMBL/GenBank/DDBJ whole genome shotgun (WGS) entry which is preliminary data.</text>
</comment>